<evidence type="ECO:0000313" key="2">
    <source>
        <dbReference type="Proteomes" id="UP000309872"/>
    </source>
</evidence>
<dbReference type="Proteomes" id="UP000309872">
    <property type="component" value="Unassembled WGS sequence"/>
</dbReference>
<reference evidence="1 2" key="1">
    <citation type="submission" date="2019-04" db="EMBL/GenBank/DDBJ databases">
        <title>Sphingobacterium olei sp. nov., isolated from oil-contaminated soil.</title>
        <authorList>
            <person name="Liu B."/>
        </authorList>
    </citation>
    <scope>NUCLEOTIDE SEQUENCE [LARGE SCALE GENOMIC DNA]</scope>
    <source>
        <strain evidence="1 2">Y3L14</strain>
    </source>
</reference>
<organism evidence="1 2">
    <name type="scientific">Sphingobacterium alkalisoli</name>
    <dbReference type="NCBI Taxonomy" id="1874115"/>
    <lineage>
        <taxon>Bacteria</taxon>
        <taxon>Pseudomonadati</taxon>
        <taxon>Bacteroidota</taxon>
        <taxon>Sphingobacteriia</taxon>
        <taxon>Sphingobacteriales</taxon>
        <taxon>Sphingobacteriaceae</taxon>
        <taxon>Sphingobacterium</taxon>
    </lineage>
</organism>
<dbReference type="AlphaFoldDB" id="A0A4U0GZ88"/>
<comment type="caution">
    <text evidence="1">The sequence shown here is derived from an EMBL/GenBank/DDBJ whole genome shotgun (WGS) entry which is preliminary data.</text>
</comment>
<gene>
    <name evidence="1" type="ORF">FAZ19_15315</name>
</gene>
<protein>
    <submittedName>
        <fullName evidence="1">Uncharacterized protein</fullName>
    </submittedName>
</protein>
<name>A0A4U0GZ88_9SPHI</name>
<evidence type="ECO:0000313" key="1">
    <source>
        <dbReference type="EMBL" id="TJY64560.1"/>
    </source>
</evidence>
<dbReference type="PROSITE" id="PS51257">
    <property type="entry name" value="PROKAR_LIPOPROTEIN"/>
    <property type="match status" value="1"/>
</dbReference>
<proteinExistence type="predicted"/>
<sequence>MKTRYYTAILLASFTILVGCSKGDDPKPDGSEGEIWYPEKSQPGVFKVPDGLKNHQDTYAKQTYSKIEVLDKLIKDYAPYFIAPQGTKNTSITPALGNRFEYVVNNHTVNYMYGDFSSTHRIYEMEVANSSTPIFTAGGDLWENWNAEDGKPEQGKHYGNVSYYIGSDDTRQTKEFSWIDDGGGHYRVKLLIWSPRPNSYLTARYEYTFKPDLSGNYTYWSYPPNGGGDYWRADWKASGKGALTKGEGGAAVTYQW</sequence>
<dbReference type="OrthoDB" id="9818095at2"/>
<dbReference type="EMBL" id="SUKA01000004">
    <property type="protein sequence ID" value="TJY64560.1"/>
    <property type="molecule type" value="Genomic_DNA"/>
</dbReference>
<accession>A0A4U0GZ88</accession>
<keyword evidence="2" id="KW-1185">Reference proteome</keyword>
<dbReference type="RefSeq" id="WP_136821621.1">
    <property type="nucleotide sequence ID" value="NZ_BMJX01000004.1"/>
</dbReference>